<feature type="active site" description="For sulfotransferase activity" evidence="2">
    <location>
        <position position="60"/>
    </location>
</feature>
<evidence type="ECO:0000313" key="4">
    <source>
        <dbReference type="EnsemblProtists" id="EOD34376"/>
    </source>
</evidence>
<dbReference type="PaxDb" id="2903-EOD34376"/>
<dbReference type="RefSeq" id="XP_005786805.1">
    <property type="nucleotide sequence ID" value="XM_005786748.1"/>
</dbReference>
<dbReference type="InterPro" id="IPR037359">
    <property type="entry name" value="NST/OST"/>
</dbReference>
<feature type="binding site" evidence="3">
    <location>
        <position position="187"/>
    </location>
    <ligand>
        <name>3'-phosphoadenylyl sulfate</name>
        <dbReference type="ChEBI" id="CHEBI:58339"/>
    </ligand>
</feature>
<evidence type="ECO:0000256" key="3">
    <source>
        <dbReference type="PIRSR" id="PIRSR637359-2"/>
    </source>
</evidence>
<dbReference type="PANTHER" id="PTHR10605:SF56">
    <property type="entry name" value="BIFUNCTIONAL HEPARAN SULFATE N-DEACETYLASE_N-SULFOTRANSFERASE"/>
    <property type="match status" value="1"/>
</dbReference>
<dbReference type="AlphaFoldDB" id="A0A0D3KF41"/>
<keyword evidence="1" id="KW-0808">Transferase</keyword>
<keyword evidence="5" id="KW-1185">Reference proteome</keyword>
<dbReference type="GO" id="GO:0008146">
    <property type="term" value="F:sulfotransferase activity"/>
    <property type="evidence" value="ECO:0007669"/>
    <property type="project" value="InterPro"/>
</dbReference>
<proteinExistence type="predicted"/>
<dbReference type="KEGG" id="ehx:EMIHUDRAFT_98756"/>
<accession>A0A0D3KF41</accession>
<dbReference type="GeneID" id="17279647"/>
<dbReference type="Gene3D" id="3.40.50.300">
    <property type="entry name" value="P-loop containing nucleotide triphosphate hydrolases"/>
    <property type="match status" value="1"/>
</dbReference>
<dbReference type="SUPFAM" id="SSF52540">
    <property type="entry name" value="P-loop containing nucleoside triphosphate hydrolases"/>
    <property type="match status" value="1"/>
</dbReference>
<dbReference type="EnsemblProtists" id="EOD34376">
    <property type="protein sequence ID" value="EOD34376"/>
    <property type="gene ID" value="EMIHUDRAFT_98756"/>
</dbReference>
<evidence type="ECO:0008006" key="6">
    <source>
        <dbReference type="Google" id="ProtNLM"/>
    </source>
</evidence>
<protein>
    <recommendedName>
        <fullName evidence="6">Sulfotransferase domain-containing protein</fullName>
    </recommendedName>
</protein>
<dbReference type="Proteomes" id="UP000013827">
    <property type="component" value="Unassembled WGS sequence"/>
</dbReference>
<reference evidence="5" key="1">
    <citation type="journal article" date="2013" name="Nature">
        <title>Pan genome of the phytoplankton Emiliania underpins its global distribution.</title>
        <authorList>
            <person name="Read B.A."/>
            <person name="Kegel J."/>
            <person name="Klute M.J."/>
            <person name="Kuo A."/>
            <person name="Lefebvre S.C."/>
            <person name="Maumus F."/>
            <person name="Mayer C."/>
            <person name="Miller J."/>
            <person name="Monier A."/>
            <person name="Salamov A."/>
            <person name="Young J."/>
            <person name="Aguilar M."/>
            <person name="Claverie J.M."/>
            <person name="Frickenhaus S."/>
            <person name="Gonzalez K."/>
            <person name="Herman E.K."/>
            <person name="Lin Y.C."/>
            <person name="Napier J."/>
            <person name="Ogata H."/>
            <person name="Sarno A.F."/>
            <person name="Shmutz J."/>
            <person name="Schroeder D."/>
            <person name="de Vargas C."/>
            <person name="Verret F."/>
            <person name="von Dassow P."/>
            <person name="Valentin K."/>
            <person name="Van de Peer Y."/>
            <person name="Wheeler G."/>
            <person name="Dacks J.B."/>
            <person name="Delwiche C.F."/>
            <person name="Dyhrman S.T."/>
            <person name="Glockner G."/>
            <person name="John U."/>
            <person name="Richards T."/>
            <person name="Worden A.Z."/>
            <person name="Zhang X."/>
            <person name="Grigoriev I.V."/>
            <person name="Allen A.E."/>
            <person name="Bidle K."/>
            <person name="Borodovsky M."/>
            <person name="Bowler C."/>
            <person name="Brownlee C."/>
            <person name="Cock J.M."/>
            <person name="Elias M."/>
            <person name="Gladyshev V.N."/>
            <person name="Groth M."/>
            <person name="Guda C."/>
            <person name="Hadaegh A."/>
            <person name="Iglesias-Rodriguez M.D."/>
            <person name="Jenkins J."/>
            <person name="Jones B.M."/>
            <person name="Lawson T."/>
            <person name="Leese F."/>
            <person name="Lindquist E."/>
            <person name="Lobanov A."/>
            <person name="Lomsadze A."/>
            <person name="Malik S.B."/>
            <person name="Marsh M.E."/>
            <person name="Mackinder L."/>
            <person name="Mock T."/>
            <person name="Mueller-Roeber B."/>
            <person name="Pagarete A."/>
            <person name="Parker M."/>
            <person name="Probert I."/>
            <person name="Quesneville H."/>
            <person name="Raines C."/>
            <person name="Rensing S.A."/>
            <person name="Riano-Pachon D.M."/>
            <person name="Richier S."/>
            <person name="Rokitta S."/>
            <person name="Shiraiwa Y."/>
            <person name="Soanes D.M."/>
            <person name="van der Giezen M."/>
            <person name="Wahlund T.M."/>
            <person name="Williams B."/>
            <person name="Wilson W."/>
            <person name="Wolfe G."/>
            <person name="Wurch L.L."/>
        </authorList>
    </citation>
    <scope>NUCLEOTIDE SEQUENCE</scope>
</reference>
<reference evidence="4" key="2">
    <citation type="submission" date="2024-10" db="UniProtKB">
        <authorList>
            <consortium name="EnsemblProtists"/>
        </authorList>
    </citation>
    <scope>IDENTIFICATION</scope>
</reference>
<dbReference type="HOGENOM" id="CLU_1043694_0_0_1"/>
<organism evidence="4 5">
    <name type="scientific">Emiliania huxleyi (strain CCMP1516)</name>
    <dbReference type="NCBI Taxonomy" id="280463"/>
    <lineage>
        <taxon>Eukaryota</taxon>
        <taxon>Haptista</taxon>
        <taxon>Haptophyta</taxon>
        <taxon>Prymnesiophyceae</taxon>
        <taxon>Isochrysidales</taxon>
        <taxon>Noelaerhabdaceae</taxon>
        <taxon>Emiliania</taxon>
    </lineage>
</organism>
<sequence>MAKFTHGPLLSPSDATSAYDAGAVDSGTCITLPSGGSTPSPATVPAVSCLPSLVCVGMAKAGTDELRGWLSLHPNLSSSTDREVQYFNHGIFRAMPGGVVGPVHHRSLLEAALRTSWSEYAARFPVPREHIGRVLTFEKSPGYARPQHNLSRVANGIERHVPFLMRRLMPSVRLVLLLRDPVALVRSRFVHCLRQAGRQRRPPLPSCGGAVERDYESMLTAGAGLLRLEPGGAAGGSPLRPVAVARDAEALYALRMAPGDTRARTLP</sequence>
<dbReference type="InterPro" id="IPR027417">
    <property type="entry name" value="P-loop_NTPase"/>
</dbReference>
<evidence type="ECO:0000256" key="1">
    <source>
        <dbReference type="ARBA" id="ARBA00022679"/>
    </source>
</evidence>
<dbReference type="PANTHER" id="PTHR10605">
    <property type="entry name" value="HEPARAN SULFATE SULFOTRANSFERASE"/>
    <property type="match status" value="1"/>
</dbReference>
<feature type="binding site" evidence="3">
    <location>
        <position position="179"/>
    </location>
    <ligand>
        <name>3'-phosphoadenylyl sulfate</name>
        <dbReference type="ChEBI" id="CHEBI:58339"/>
    </ligand>
</feature>
<evidence type="ECO:0000256" key="2">
    <source>
        <dbReference type="PIRSR" id="PIRSR637359-1"/>
    </source>
</evidence>
<evidence type="ECO:0000313" key="5">
    <source>
        <dbReference type="Proteomes" id="UP000013827"/>
    </source>
</evidence>
<name>A0A0D3KF41_EMIH1</name>
<dbReference type="STRING" id="2903.R1FFT0"/>